<dbReference type="Proteomes" id="UP000261208">
    <property type="component" value="Unassembled WGS sequence"/>
</dbReference>
<dbReference type="GO" id="GO:0003677">
    <property type="term" value="F:DNA binding"/>
    <property type="evidence" value="ECO:0007669"/>
    <property type="project" value="InterPro"/>
</dbReference>
<feature type="domain" description="Recombinase" evidence="3">
    <location>
        <begin position="193"/>
        <end position="336"/>
    </location>
</feature>
<dbReference type="SMART" id="SM00857">
    <property type="entry name" value="Resolvase"/>
    <property type="match status" value="1"/>
</dbReference>
<dbReference type="PROSITE" id="PS51737">
    <property type="entry name" value="RECOMBINASE_DNA_BIND"/>
    <property type="match status" value="1"/>
</dbReference>
<dbReference type="PROSITE" id="PS51736">
    <property type="entry name" value="RECOMBINASES_3"/>
    <property type="match status" value="1"/>
</dbReference>
<organism evidence="4 5">
    <name type="scientific">Dorea formicigenerans</name>
    <dbReference type="NCBI Taxonomy" id="39486"/>
    <lineage>
        <taxon>Bacteria</taxon>
        <taxon>Bacillati</taxon>
        <taxon>Bacillota</taxon>
        <taxon>Clostridia</taxon>
        <taxon>Lachnospirales</taxon>
        <taxon>Lachnospiraceae</taxon>
        <taxon>Dorea</taxon>
    </lineage>
</organism>
<dbReference type="InterPro" id="IPR025827">
    <property type="entry name" value="Zn_ribbon_recom_dom"/>
</dbReference>
<dbReference type="InterPro" id="IPR006119">
    <property type="entry name" value="Resolv_N"/>
</dbReference>
<name>A0A3E4M0L3_9FIRM</name>
<dbReference type="Gene3D" id="3.90.1750.20">
    <property type="entry name" value="Putative Large Serine Recombinase, Chain B, Domain 2"/>
    <property type="match status" value="1"/>
</dbReference>
<protein>
    <recommendedName>
        <fullName evidence="6">Recombinase</fullName>
    </recommendedName>
</protein>
<keyword evidence="1" id="KW-0175">Coiled coil</keyword>
<dbReference type="InterPro" id="IPR038109">
    <property type="entry name" value="DNA_bind_recomb_sf"/>
</dbReference>
<evidence type="ECO:0000313" key="4">
    <source>
        <dbReference type="EMBL" id="RGK43263.1"/>
    </source>
</evidence>
<sequence length="567" mass="65811">MARTKKRYLEMPVETEAMEVLIVKYSVGIYSRLSVDHDDRKSESIENQIEIIRQYITTQNNNPKKKQKFEIYDIYIDRGISGTSFERAGFDRLMDDVRNHNVNCIIVKDLSRFGRDYLETGNYIEKILPFLGVRFIAVTDGFDSMSENVSEKKLAMNIKNLVNDMYAKDISKRVMVARKIAAERGAYIGSTAPYGYTAEEINGIRKLVIHPENAGIVRYLFEGYASGISYGEMSSCLYRKKVHRISDYNKYGHTYWKNGEILHQWNPGVIRGVLSNPVYMGKLVQCKRKSRLQEGQKGNCHTGENEWITVENSHEPIIEQELFDRVNAGLKRMAKEPADKRKTGKGAVTDDENIFRHILYCGNCGGKMHATYYQSRVNGKKSYSYYCRRAYYIDGRRCSKNYIKEEQIERCCLEQMKQILKEQNLSSKALTAMNNLECEKMKAAYLEEQNKIMQEKQKLSAQAAALYMQYKEGCVSNQEYSSFRENRSEYENFCEKRMEELKRKIRKSEIKAEEQNKFLRSLQKAQGCKKLNIQLIESLIEKITVSSDGVIDIQFRFKNEARGECDA</sequence>
<dbReference type="InterPro" id="IPR050639">
    <property type="entry name" value="SSR_resolvase"/>
</dbReference>
<dbReference type="InterPro" id="IPR011109">
    <property type="entry name" value="DNA_bind_recombinase_dom"/>
</dbReference>
<evidence type="ECO:0000259" key="2">
    <source>
        <dbReference type="PROSITE" id="PS51736"/>
    </source>
</evidence>
<dbReference type="Gene3D" id="3.40.50.1390">
    <property type="entry name" value="Resolvase, N-terminal catalytic domain"/>
    <property type="match status" value="1"/>
</dbReference>
<dbReference type="PANTHER" id="PTHR30461">
    <property type="entry name" value="DNA-INVERTASE FROM LAMBDOID PROPHAGE"/>
    <property type="match status" value="1"/>
</dbReference>
<accession>A0A3E4M0L3</accession>
<dbReference type="GO" id="GO:0000150">
    <property type="term" value="F:DNA strand exchange activity"/>
    <property type="evidence" value="ECO:0007669"/>
    <property type="project" value="InterPro"/>
</dbReference>
<dbReference type="SUPFAM" id="SSF53041">
    <property type="entry name" value="Resolvase-like"/>
    <property type="match status" value="1"/>
</dbReference>
<dbReference type="Pfam" id="PF13408">
    <property type="entry name" value="Zn_ribbon_recom"/>
    <property type="match status" value="1"/>
</dbReference>
<comment type="caution">
    <text evidence="4">The sequence shown here is derived from an EMBL/GenBank/DDBJ whole genome shotgun (WGS) entry which is preliminary data.</text>
</comment>
<dbReference type="Pfam" id="PF07508">
    <property type="entry name" value="Recombinase"/>
    <property type="match status" value="1"/>
</dbReference>
<evidence type="ECO:0000313" key="5">
    <source>
        <dbReference type="Proteomes" id="UP000261208"/>
    </source>
</evidence>
<dbReference type="PANTHER" id="PTHR30461:SF23">
    <property type="entry name" value="DNA RECOMBINASE-RELATED"/>
    <property type="match status" value="1"/>
</dbReference>
<dbReference type="RefSeq" id="WP_117650645.1">
    <property type="nucleotide sequence ID" value="NZ_QSQQ01000033.1"/>
</dbReference>
<feature type="domain" description="Resolvase/invertase-type recombinase catalytic" evidence="2">
    <location>
        <begin position="26"/>
        <end position="185"/>
    </location>
</feature>
<evidence type="ECO:0000256" key="1">
    <source>
        <dbReference type="SAM" id="Coils"/>
    </source>
</evidence>
<proteinExistence type="predicted"/>
<evidence type="ECO:0000259" key="3">
    <source>
        <dbReference type="PROSITE" id="PS51737"/>
    </source>
</evidence>
<dbReference type="Pfam" id="PF00239">
    <property type="entry name" value="Resolvase"/>
    <property type="match status" value="1"/>
</dbReference>
<dbReference type="AlphaFoldDB" id="A0A3E4M0L3"/>
<gene>
    <name evidence="4" type="ORF">DXD10_16215</name>
</gene>
<dbReference type="EMBL" id="QSQQ01000033">
    <property type="protein sequence ID" value="RGK43263.1"/>
    <property type="molecule type" value="Genomic_DNA"/>
</dbReference>
<evidence type="ECO:0008006" key="6">
    <source>
        <dbReference type="Google" id="ProtNLM"/>
    </source>
</evidence>
<reference evidence="4 5" key="1">
    <citation type="submission" date="2018-08" db="EMBL/GenBank/DDBJ databases">
        <title>A genome reference for cultivated species of the human gut microbiota.</title>
        <authorList>
            <person name="Zou Y."/>
            <person name="Xue W."/>
            <person name="Luo G."/>
        </authorList>
    </citation>
    <scope>NUCLEOTIDE SEQUENCE [LARGE SCALE GENOMIC DNA]</scope>
    <source>
        <strain evidence="4 5">TF11-11</strain>
    </source>
</reference>
<feature type="coiled-coil region" evidence="1">
    <location>
        <begin position="491"/>
        <end position="518"/>
    </location>
</feature>
<dbReference type="InterPro" id="IPR036162">
    <property type="entry name" value="Resolvase-like_N_sf"/>
</dbReference>